<proteinExistence type="predicted"/>
<dbReference type="RefSeq" id="WP_101511625.1">
    <property type="nucleotide sequence ID" value="NZ_BLYU01000088.1"/>
</dbReference>
<reference evidence="1" key="2">
    <citation type="submission" date="2020-07" db="EMBL/GenBank/DDBJ databases">
        <title>Draft genome sequence of Lactobacillus helveticus strain JCM 1062.</title>
        <authorList>
            <person name="Endo A."/>
            <person name="Maeno S."/>
            <person name="Kido Y."/>
        </authorList>
    </citation>
    <scope>NUCLEOTIDE SEQUENCE</scope>
    <source>
        <strain evidence="1">JCM 1062</strain>
    </source>
</reference>
<evidence type="ECO:0000313" key="1">
    <source>
        <dbReference type="EMBL" id="GFP12774.1"/>
    </source>
</evidence>
<evidence type="ECO:0000313" key="2">
    <source>
        <dbReference type="EMBL" id="SPB26896.1"/>
    </source>
</evidence>
<name>A0A2X0PJI9_LACHE</name>
<dbReference type="AlphaFoldDB" id="A0A2X0PJI9"/>
<protein>
    <submittedName>
        <fullName evidence="2">Uncharacterized protein</fullName>
    </submittedName>
</protein>
<dbReference type="Proteomes" id="UP000630086">
    <property type="component" value="Unassembled WGS sequence"/>
</dbReference>
<gene>
    <name evidence="2" type="ORF">BDKNPLJD_02124</name>
    <name evidence="1" type="ORF">LHEJCM1062_06460</name>
</gene>
<dbReference type="EMBL" id="OGTV01000108">
    <property type="protein sequence ID" value="SPB26896.1"/>
    <property type="molecule type" value="Genomic_DNA"/>
</dbReference>
<accession>A0A2X0PJI9</accession>
<reference evidence="2" key="1">
    <citation type="submission" date="2018-01" db="EMBL/GenBank/DDBJ databases">
        <authorList>
            <person name="Gaut B.S."/>
            <person name="Morton B.R."/>
            <person name="Clegg M.T."/>
            <person name="Duvall M.R."/>
        </authorList>
    </citation>
    <scope>NUCLEOTIDE SEQUENCE</scope>
    <source>
        <strain evidence="2">Lactobacillus helveticus</strain>
    </source>
</reference>
<organism evidence="2">
    <name type="scientific">Lactobacillus helveticus</name>
    <name type="common">Lactobacillus suntoryeus</name>
    <dbReference type="NCBI Taxonomy" id="1587"/>
    <lineage>
        <taxon>Bacteria</taxon>
        <taxon>Bacillati</taxon>
        <taxon>Bacillota</taxon>
        <taxon>Bacilli</taxon>
        <taxon>Lactobacillales</taxon>
        <taxon>Lactobacillaceae</taxon>
        <taxon>Lactobacillus</taxon>
    </lineage>
</organism>
<dbReference type="EMBL" id="BLYV01000132">
    <property type="protein sequence ID" value="GFP12774.1"/>
    <property type="molecule type" value="Genomic_DNA"/>
</dbReference>
<sequence>MNIKDIEKDVLTKAENNLNPNTSSQLVQELQDKWGTRNAFDVNNKLPKQGYLTKCSFFMGGGFLLVYPTLAGSEYLRELNHVNKEAHSTVFQNNFNSTVSIGNLQQGNNNSITENKNQIDYSALLKIIEEINELRPLYMKAENYNPDFYKTLDELQVGAENKESYGKLKKIWNKLQSILESNSVSNISSIISTIISACSLFK</sequence>